<evidence type="ECO:0000313" key="4">
    <source>
        <dbReference type="Proteomes" id="UP000204221"/>
    </source>
</evidence>
<dbReference type="GO" id="GO:0016020">
    <property type="term" value="C:membrane"/>
    <property type="evidence" value="ECO:0007669"/>
    <property type="project" value="TreeGrafter"/>
</dbReference>
<feature type="region of interest" description="Disordered" evidence="1">
    <location>
        <begin position="1"/>
        <end position="26"/>
    </location>
</feature>
<evidence type="ECO:0000256" key="1">
    <source>
        <dbReference type="SAM" id="MobiDB-lite"/>
    </source>
</evidence>
<dbReference type="EMBL" id="CP022521">
    <property type="protein sequence ID" value="ASO21206.1"/>
    <property type="molecule type" value="Genomic_DNA"/>
</dbReference>
<feature type="transmembrane region" description="Helical" evidence="2">
    <location>
        <begin position="121"/>
        <end position="144"/>
    </location>
</feature>
<feature type="transmembrane region" description="Helical" evidence="2">
    <location>
        <begin position="319"/>
        <end position="337"/>
    </location>
</feature>
<organism evidence="3 4">
    <name type="scientific">Actinoalloteichus hoggarensis</name>
    <dbReference type="NCBI Taxonomy" id="1470176"/>
    <lineage>
        <taxon>Bacteria</taxon>
        <taxon>Bacillati</taxon>
        <taxon>Actinomycetota</taxon>
        <taxon>Actinomycetes</taxon>
        <taxon>Pseudonocardiales</taxon>
        <taxon>Pseudonocardiaceae</taxon>
        <taxon>Actinoalloteichus</taxon>
    </lineage>
</organism>
<dbReference type="InterPro" id="IPR050879">
    <property type="entry name" value="Acyltransferase_3"/>
</dbReference>
<dbReference type="Proteomes" id="UP000204221">
    <property type="component" value="Chromosome"/>
</dbReference>
<gene>
    <name evidence="3" type="ORF">AHOG_17905</name>
</gene>
<feature type="transmembrane region" description="Helical" evidence="2">
    <location>
        <begin position="85"/>
        <end position="109"/>
    </location>
</feature>
<dbReference type="OrthoDB" id="9807745at2"/>
<accession>A0A221W6D0</accession>
<feature type="transmembrane region" description="Helical" evidence="2">
    <location>
        <begin position="200"/>
        <end position="221"/>
    </location>
</feature>
<keyword evidence="4" id="KW-1185">Reference proteome</keyword>
<keyword evidence="3" id="KW-0012">Acyltransferase</keyword>
<reference evidence="3 4" key="1">
    <citation type="submission" date="2017-07" db="EMBL/GenBank/DDBJ databases">
        <title>Complete genome sequence of Actinoalloteichus hoggarensis DSM 45943, type strain of Actinoalloteichus hoggarensis.</title>
        <authorList>
            <person name="Ruckert C."/>
            <person name="Nouioui I."/>
            <person name="Willmese J."/>
            <person name="van Wezel G."/>
            <person name="Klenk H.-P."/>
            <person name="Kalinowski J."/>
            <person name="Zotchev S.B."/>
        </authorList>
    </citation>
    <scope>NUCLEOTIDE SEQUENCE [LARGE SCALE GENOMIC DNA]</scope>
    <source>
        <strain evidence="3 4">DSM 45943</strain>
    </source>
</reference>
<keyword evidence="2" id="KW-0472">Membrane</keyword>
<dbReference type="PANTHER" id="PTHR23028">
    <property type="entry name" value="ACETYLTRANSFERASE"/>
    <property type="match status" value="1"/>
</dbReference>
<feature type="transmembrane region" description="Helical" evidence="2">
    <location>
        <begin position="343"/>
        <end position="364"/>
    </location>
</feature>
<keyword evidence="2" id="KW-0812">Transmembrane</keyword>
<protein>
    <submittedName>
        <fullName evidence="3">Acyltransferase family protein</fullName>
    </submittedName>
</protein>
<feature type="transmembrane region" description="Helical" evidence="2">
    <location>
        <begin position="38"/>
        <end position="57"/>
    </location>
</feature>
<feature type="transmembrane region" description="Helical" evidence="2">
    <location>
        <begin position="233"/>
        <end position="249"/>
    </location>
</feature>
<dbReference type="Pfam" id="PF01757">
    <property type="entry name" value="Acyl_transf_3"/>
    <property type="match status" value="1"/>
</dbReference>
<dbReference type="GO" id="GO:0016747">
    <property type="term" value="F:acyltransferase activity, transferring groups other than amino-acyl groups"/>
    <property type="evidence" value="ECO:0007669"/>
    <property type="project" value="InterPro"/>
</dbReference>
<keyword evidence="2" id="KW-1133">Transmembrane helix</keyword>
<dbReference type="RefSeq" id="WP_157736899.1">
    <property type="nucleotide sequence ID" value="NZ_CP022521.1"/>
</dbReference>
<sequence length="381" mass="42332">MRLKAVREPPEPPESPAAQQETPPEAPRRPRRIVFIDIIRAIAALWVFYGHVDILFIQEEIGPTWFTSAFNYFIGPPLHLGEEGIGAAAVPLFFLVSGFVITPIALKMGTGRFTMNRLMRLYPPLIVAVLIGAGAVAVGLHPLILRSEPDVTLGNILTNITLINFFQRPLGAFVGVGWTLAVELLFCLLLAAMLPLLRRWIWIALAVEIEILLVLILLGNHFGGTLGVVASELPYLLIPVMGQAIWAGWNKKIHGWLAGLFLAVCWGLYVWSSHLDLADDFVLRPAPLAFGLLIMLIGIGMENRLRQRALWTWLSERSFSLYLMHAVVAFPVLRGLVNVTPLWLTLLAGVAATAVAVELCYRFVERPSHNLARRLSRRPAR</sequence>
<feature type="transmembrane region" description="Helical" evidence="2">
    <location>
        <begin position="256"/>
        <end position="275"/>
    </location>
</feature>
<evidence type="ECO:0000313" key="3">
    <source>
        <dbReference type="EMBL" id="ASO21206.1"/>
    </source>
</evidence>
<evidence type="ECO:0000256" key="2">
    <source>
        <dbReference type="SAM" id="Phobius"/>
    </source>
</evidence>
<dbReference type="PANTHER" id="PTHR23028:SF53">
    <property type="entry name" value="ACYL_TRANSF_3 DOMAIN-CONTAINING PROTEIN"/>
    <property type="match status" value="1"/>
</dbReference>
<dbReference type="KEGG" id="ahg:AHOG_17905"/>
<feature type="compositionally biased region" description="Basic and acidic residues" evidence="1">
    <location>
        <begin position="1"/>
        <end position="10"/>
    </location>
</feature>
<feature type="transmembrane region" description="Helical" evidence="2">
    <location>
        <begin position="281"/>
        <end position="299"/>
    </location>
</feature>
<dbReference type="InterPro" id="IPR002656">
    <property type="entry name" value="Acyl_transf_3_dom"/>
</dbReference>
<keyword evidence="3" id="KW-0808">Transferase</keyword>
<feature type="transmembrane region" description="Helical" evidence="2">
    <location>
        <begin position="170"/>
        <end position="193"/>
    </location>
</feature>
<dbReference type="GO" id="GO:0009103">
    <property type="term" value="P:lipopolysaccharide biosynthetic process"/>
    <property type="evidence" value="ECO:0007669"/>
    <property type="project" value="TreeGrafter"/>
</dbReference>
<dbReference type="AlphaFoldDB" id="A0A221W6D0"/>
<proteinExistence type="predicted"/>
<name>A0A221W6D0_9PSEU</name>